<keyword evidence="4" id="KW-1185">Reference proteome</keyword>
<reference evidence="3 4" key="1">
    <citation type="submission" date="2018-05" db="EMBL/GenBank/DDBJ databases">
        <authorList>
            <person name="Lanie J.A."/>
            <person name="Ng W.-L."/>
            <person name="Kazmierczak K.M."/>
            <person name="Andrzejewski T.M."/>
            <person name="Davidsen T.M."/>
            <person name="Wayne K.J."/>
            <person name="Tettelin H."/>
            <person name="Glass J.I."/>
            <person name="Rusch D."/>
            <person name="Podicherti R."/>
            <person name="Tsui H.-C.T."/>
            <person name="Winkler M.E."/>
        </authorList>
    </citation>
    <scope>NUCLEOTIDE SEQUENCE [LARGE SCALE GENOMIC DNA]</scope>
    <source>
        <strain evidence="3 4">BUT-10</strain>
    </source>
</reference>
<dbReference type="Pfam" id="PF00582">
    <property type="entry name" value="Usp"/>
    <property type="match status" value="2"/>
</dbReference>
<dbReference type="CDD" id="cd00293">
    <property type="entry name" value="USP-like"/>
    <property type="match status" value="1"/>
</dbReference>
<evidence type="ECO:0000259" key="2">
    <source>
        <dbReference type="Pfam" id="PF00582"/>
    </source>
</evidence>
<dbReference type="PANTHER" id="PTHR46268">
    <property type="entry name" value="STRESS RESPONSE PROTEIN NHAX"/>
    <property type="match status" value="1"/>
</dbReference>
<gene>
    <name evidence="3" type="ORF">DJ019_01610</name>
</gene>
<comment type="caution">
    <text evidence="3">The sequence shown here is derived from an EMBL/GenBank/DDBJ whole genome shotgun (WGS) entry which is preliminary data.</text>
</comment>
<organism evidence="3 4">
    <name type="scientific">Phenylobacterium kunshanense</name>
    <dbReference type="NCBI Taxonomy" id="1445034"/>
    <lineage>
        <taxon>Bacteria</taxon>
        <taxon>Pseudomonadati</taxon>
        <taxon>Pseudomonadota</taxon>
        <taxon>Alphaproteobacteria</taxon>
        <taxon>Caulobacterales</taxon>
        <taxon>Caulobacteraceae</taxon>
        <taxon>Phenylobacterium</taxon>
    </lineage>
</organism>
<dbReference type="SUPFAM" id="SSF52402">
    <property type="entry name" value="Adenine nucleotide alpha hydrolases-like"/>
    <property type="match status" value="2"/>
</dbReference>
<name>A0A328BNY8_9CAUL</name>
<dbReference type="AlphaFoldDB" id="A0A328BNY8"/>
<dbReference type="Gene3D" id="3.40.50.12370">
    <property type="match status" value="1"/>
</dbReference>
<dbReference type="InterPro" id="IPR006016">
    <property type="entry name" value="UspA"/>
</dbReference>
<proteinExistence type="inferred from homology"/>
<feature type="domain" description="UspA" evidence="2">
    <location>
        <begin position="244"/>
        <end position="294"/>
    </location>
</feature>
<dbReference type="Proteomes" id="UP000249524">
    <property type="component" value="Unassembled WGS sequence"/>
</dbReference>
<dbReference type="PANTHER" id="PTHR46268:SF15">
    <property type="entry name" value="UNIVERSAL STRESS PROTEIN HP_0031"/>
    <property type="match status" value="1"/>
</dbReference>
<dbReference type="PRINTS" id="PR01438">
    <property type="entry name" value="UNVRSLSTRESS"/>
</dbReference>
<sequence length="294" mass="31043">MSAIKAAQAGRATLHDGATERFMTYRDILVSLDGSPAQHAVAHYAANLASTFDAVLLGAFARSRIPPPFVPADGAAFLSASEIQRIFDAHEDDVRKTLETAQSALEGAAQAQGVASEWTDVVDAAALAACARRADLLILPAGDARTADALTPAALAMASGVPTLVVPRTAAPGVFARVLVAWSGSRESARALHAAWPMLRRADAVDVVIVGRGRIGPDHLLQRHLERHGVEPNLVEHDADDALAGDILRREALERGADLVVMGLYGHTRLRELILGGVSRELLAGPPTPLFVIH</sequence>
<protein>
    <recommendedName>
        <fullName evidence="2">UspA domain-containing protein</fullName>
    </recommendedName>
</protein>
<comment type="similarity">
    <text evidence="1">Belongs to the universal stress protein A family.</text>
</comment>
<evidence type="ECO:0000313" key="3">
    <source>
        <dbReference type="EMBL" id="RAK68737.1"/>
    </source>
</evidence>
<evidence type="ECO:0000313" key="4">
    <source>
        <dbReference type="Proteomes" id="UP000249524"/>
    </source>
</evidence>
<dbReference type="EMBL" id="QFYS01000001">
    <property type="protein sequence ID" value="RAK68737.1"/>
    <property type="molecule type" value="Genomic_DNA"/>
</dbReference>
<evidence type="ECO:0000256" key="1">
    <source>
        <dbReference type="ARBA" id="ARBA00008791"/>
    </source>
</evidence>
<dbReference type="InterPro" id="IPR006015">
    <property type="entry name" value="Universal_stress_UspA"/>
</dbReference>
<accession>A0A328BNY8</accession>
<feature type="domain" description="UspA" evidence="2">
    <location>
        <begin position="25"/>
        <end position="146"/>
    </location>
</feature>